<organism evidence="1 2">
    <name type="scientific">Dorcoceras hygrometricum</name>
    <dbReference type="NCBI Taxonomy" id="472368"/>
    <lineage>
        <taxon>Eukaryota</taxon>
        <taxon>Viridiplantae</taxon>
        <taxon>Streptophyta</taxon>
        <taxon>Embryophyta</taxon>
        <taxon>Tracheophyta</taxon>
        <taxon>Spermatophyta</taxon>
        <taxon>Magnoliopsida</taxon>
        <taxon>eudicotyledons</taxon>
        <taxon>Gunneridae</taxon>
        <taxon>Pentapetalae</taxon>
        <taxon>asterids</taxon>
        <taxon>lamiids</taxon>
        <taxon>Lamiales</taxon>
        <taxon>Gesneriaceae</taxon>
        <taxon>Didymocarpoideae</taxon>
        <taxon>Trichosporeae</taxon>
        <taxon>Loxocarpinae</taxon>
        <taxon>Dorcoceras</taxon>
    </lineage>
</organism>
<protein>
    <submittedName>
        <fullName evidence="1">Uncharacterized protein</fullName>
    </submittedName>
</protein>
<sequence length="127" mass="14359">MYQVISLWTAHGPRVSEPMESLKLLSNSVIHVPLSFSGSCGDAGYGGRRRRGGYPWLLRPLSSSVLRTSNKTSENILETSLQFLACFFAVVEILQRHTDRFLDGLIISSIFCFLRLEKGFFVVERNM</sequence>
<gene>
    <name evidence="1" type="ORF">F511_21830</name>
</gene>
<proteinExistence type="predicted"/>
<dbReference type="AlphaFoldDB" id="A0A2Z7BZ05"/>
<name>A0A2Z7BZ05_9LAMI</name>
<dbReference type="EMBL" id="KV001722">
    <property type="protein sequence ID" value="KZV38828.1"/>
    <property type="molecule type" value="Genomic_DNA"/>
</dbReference>
<keyword evidence="2" id="KW-1185">Reference proteome</keyword>
<evidence type="ECO:0000313" key="2">
    <source>
        <dbReference type="Proteomes" id="UP000250235"/>
    </source>
</evidence>
<evidence type="ECO:0000313" key="1">
    <source>
        <dbReference type="EMBL" id="KZV38828.1"/>
    </source>
</evidence>
<dbReference type="Proteomes" id="UP000250235">
    <property type="component" value="Unassembled WGS sequence"/>
</dbReference>
<accession>A0A2Z7BZ05</accession>
<reference evidence="1 2" key="1">
    <citation type="journal article" date="2015" name="Proc. Natl. Acad. Sci. U.S.A.">
        <title>The resurrection genome of Boea hygrometrica: A blueprint for survival of dehydration.</title>
        <authorList>
            <person name="Xiao L."/>
            <person name="Yang G."/>
            <person name="Zhang L."/>
            <person name="Yang X."/>
            <person name="Zhao S."/>
            <person name="Ji Z."/>
            <person name="Zhou Q."/>
            <person name="Hu M."/>
            <person name="Wang Y."/>
            <person name="Chen M."/>
            <person name="Xu Y."/>
            <person name="Jin H."/>
            <person name="Xiao X."/>
            <person name="Hu G."/>
            <person name="Bao F."/>
            <person name="Hu Y."/>
            <person name="Wan P."/>
            <person name="Li L."/>
            <person name="Deng X."/>
            <person name="Kuang T."/>
            <person name="Xiang C."/>
            <person name="Zhu J.K."/>
            <person name="Oliver M.J."/>
            <person name="He Y."/>
        </authorList>
    </citation>
    <scope>NUCLEOTIDE SEQUENCE [LARGE SCALE GENOMIC DNA]</scope>
    <source>
        <strain evidence="2">cv. XS01</strain>
    </source>
</reference>